<proteinExistence type="predicted"/>
<protein>
    <submittedName>
        <fullName evidence="2">Uncharacterized protein</fullName>
    </submittedName>
</protein>
<name>A0AAD9ER42_9PEZI</name>
<feature type="region of interest" description="Disordered" evidence="1">
    <location>
        <begin position="1"/>
        <end position="28"/>
    </location>
</feature>
<dbReference type="AlphaFoldDB" id="A0AAD9ER42"/>
<evidence type="ECO:0000313" key="3">
    <source>
        <dbReference type="Proteomes" id="UP001243330"/>
    </source>
</evidence>
<sequence length="122" mass="13558">MSHTLCPQEAHSETSIEMPRPIPPLLRVPASRIGRPIPASRNIISSSPDHTNHHRTKVLRTSKVADTVFISVQRKLEARQAAPDAMMDPTPALASMTITVRPRPNQRQTNPSTRIVASMRCH</sequence>
<evidence type="ECO:0000256" key="1">
    <source>
        <dbReference type="SAM" id="MobiDB-lite"/>
    </source>
</evidence>
<feature type="region of interest" description="Disordered" evidence="1">
    <location>
        <begin position="103"/>
        <end position="122"/>
    </location>
</feature>
<dbReference type="Proteomes" id="UP001243330">
    <property type="component" value="Unassembled WGS sequence"/>
</dbReference>
<accession>A0AAD9ER42</accession>
<keyword evidence="3" id="KW-1185">Reference proteome</keyword>
<gene>
    <name evidence="2" type="ORF">CCHR01_00520</name>
</gene>
<organism evidence="2 3">
    <name type="scientific">Colletotrichum chrysophilum</name>
    <dbReference type="NCBI Taxonomy" id="1836956"/>
    <lineage>
        <taxon>Eukaryota</taxon>
        <taxon>Fungi</taxon>
        <taxon>Dikarya</taxon>
        <taxon>Ascomycota</taxon>
        <taxon>Pezizomycotina</taxon>
        <taxon>Sordariomycetes</taxon>
        <taxon>Hypocreomycetidae</taxon>
        <taxon>Glomerellales</taxon>
        <taxon>Glomerellaceae</taxon>
        <taxon>Colletotrichum</taxon>
        <taxon>Colletotrichum gloeosporioides species complex</taxon>
    </lineage>
</organism>
<reference evidence="2" key="1">
    <citation type="submission" date="2023-01" db="EMBL/GenBank/DDBJ databases">
        <title>Colletotrichum chrysophilum M932 genome sequence.</title>
        <authorList>
            <person name="Baroncelli R."/>
        </authorList>
    </citation>
    <scope>NUCLEOTIDE SEQUENCE</scope>
    <source>
        <strain evidence="2">M932</strain>
    </source>
</reference>
<evidence type="ECO:0000313" key="2">
    <source>
        <dbReference type="EMBL" id="KAK1856757.1"/>
    </source>
</evidence>
<comment type="caution">
    <text evidence="2">The sequence shown here is derived from an EMBL/GenBank/DDBJ whole genome shotgun (WGS) entry which is preliminary data.</text>
</comment>
<dbReference type="EMBL" id="JAQOWY010000005">
    <property type="protein sequence ID" value="KAK1856757.1"/>
    <property type="molecule type" value="Genomic_DNA"/>
</dbReference>
<feature type="compositionally biased region" description="Polar residues" evidence="1">
    <location>
        <begin position="105"/>
        <end position="115"/>
    </location>
</feature>